<dbReference type="InterPro" id="IPR003812">
    <property type="entry name" value="Fido"/>
</dbReference>
<organism evidence="2 3">
    <name type="scientific">Nesterenkonia sedimenti</name>
    <dbReference type="NCBI Taxonomy" id="1463632"/>
    <lineage>
        <taxon>Bacteria</taxon>
        <taxon>Bacillati</taxon>
        <taxon>Actinomycetota</taxon>
        <taxon>Actinomycetes</taxon>
        <taxon>Micrococcales</taxon>
        <taxon>Micrococcaceae</taxon>
        <taxon>Nesterenkonia</taxon>
    </lineage>
</organism>
<evidence type="ECO:0000313" key="2">
    <source>
        <dbReference type="EMBL" id="NLS10018.1"/>
    </source>
</evidence>
<reference evidence="2 3" key="1">
    <citation type="submission" date="2020-04" db="EMBL/GenBank/DDBJ databases">
        <title>Nesterenkonia sp. nov., isolated from marine sediment.</title>
        <authorList>
            <person name="Zhang G."/>
        </authorList>
    </citation>
    <scope>NUCLEOTIDE SEQUENCE [LARGE SCALE GENOMIC DNA]</scope>
    <source>
        <strain evidence="2 3">MY13</strain>
    </source>
</reference>
<name>A0A7X8TL53_9MICC</name>
<dbReference type="Proteomes" id="UP000523139">
    <property type="component" value="Unassembled WGS sequence"/>
</dbReference>
<evidence type="ECO:0000313" key="3">
    <source>
        <dbReference type="Proteomes" id="UP000523139"/>
    </source>
</evidence>
<feature type="domain" description="Fido" evidence="1">
    <location>
        <begin position="1"/>
        <end position="54"/>
    </location>
</feature>
<comment type="caution">
    <text evidence="2">The sequence shown here is derived from an EMBL/GenBank/DDBJ whole genome shotgun (WGS) entry which is preliminary data.</text>
</comment>
<dbReference type="PROSITE" id="PS51459">
    <property type="entry name" value="FIDO"/>
    <property type="match status" value="1"/>
</dbReference>
<evidence type="ECO:0000259" key="1">
    <source>
        <dbReference type="PROSITE" id="PS51459"/>
    </source>
</evidence>
<dbReference type="Gene3D" id="1.10.1790.50">
    <property type="match status" value="1"/>
</dbReference>
<dbReference type="AlphaFoldDB" id="A0A7X8TL53"/>
<keyword evidence="3" id="KW-1185">Reference proteome</keyword>
<protein>
    <recommendedName>
        <fullName evidence="1">Fido domain-containing protein</fullName>
    </recommendedName>
</protein>
<proteinExistence type="predicted"/>
<gene>
    <name evidence="2" type="ORF">HGQ17_08410</name>
</gene>
<dbReference type="EMBL" id="JABAHY010000006">
    <property type="protein sequence ID" value="NLS10018.1"/>
    <property type="molecule type" value="Genomic_DNA"/>
</dbReference>
<sequence>MRDGNKRTALILLIIFLRRNGARLIADDDAVFDYILDVAQGNLALEASAEFLEANLQRWAD</sequence>
<accession>A0A7X8TL53</accession>